<evidence type="ECO:0000256" key="1">
    <source>
        <dbReference type="SAM" id="MobiDB-lite"/>
    </source>
</evidence>
<dbReference type="GeneID" id="39588395"/>
<sequence length="442" mass="48250">MTPRIASNFLTGSATLQLVRDGQLTVAQVAEDHLRRYDERDATIHAWKVLDKERVRQEAARLDATPADQRGPLHGLVLGVKDVFYTRDMPTEFGSLIYEGNEDRVDAASVAILRHLGALVYGKTHTAEFATTKVGPPTTNPFNPNHTPGGSSSGSAAAVGSIIRPATFTGIFGFKPTWGAVSPQGLKFGSISLDTLGVFGRSIEDIQLVSQALGVRDDVPPPLRPKPLSECRFAYVRTDQWEQEGTVLEELRYAWASSRRRLVRAGAHVDEIILPPDFDFASGQYHTKVMAGEGRSMFLAEYTTSKPQLHPMLLDWVERRTSPSRKEQVAAYDHIASLRPVIDDIAGRYDALIAASAPGEAPFGIESTGDNRHCGMWTALHVPCVNVPGFFGPNGLPVGLTLIAPRYEDERLLSVASQVAKVWMEPRLGQPPAPDGVVHLST</sequence>
<keyword evidence="4" id="KW-1185">Reference proteome</keyword>
<dbReference type="InterPro" id="IPR000120">
    <property type="entry name" value="Amidase"/>
</dbReference>
<feature type="domain" description="Amidase" evidence="2">
    <location>
        <begin position="30"/>
        <end position="413"/>
    </location>
</feature>
<dbReference type="Gene3D" id="3.90.1300.10">
    <property type="entry name" value="Amidase signature (AS) domain"/>
    <property type="match status" value="1"/>
</dbReference>
<dbReference type="STRING" id="105984.A0A427XDI2"/>
<evidence type="ECO:0000259" key="2">
    <source>
        <dbReference type="Pfam" id="PF01425"/>
    </source>
</evidence>
<gene>
    <name evidence="3" type="ORF">EHS24_003852</name>
</gene>
<dbReference type="AlphaFoldDB" id="A0A427XDI2"/>
<dbReference type="GO" id="GO:0003824">
    <property type="term" value="F:catalytic activity"/>
    <property type="evidence" value="ECO:0007669"/>
    <property type="project" value="InterPro"/>
</dbReference>
<dbReference type="SUPFAM" id="SSF75304">
    <property type="entry name" value="Amidase signature (AS) enzymes"/>
    <property type="match status" value="1"/>
</dbReference>
<comment type="caution">
    <text evidence="3">The sequence shown here is derived from an EMBL/GenBank/DDBJ whole genome shotgun (WGS) entry which is preliminary data.</text>
</comment>
<feature type="compositionally biased region" description="Low complexity" evidence="1">
    <location>
        <begin position="135"/>
        <end position="156"/>
    </location>
</feature>
<feature type="region of interest" description="Disordered" evidence="1">
    <location>
        <begin position="131"/>
        <end position="156"/>
    </location>
</feature>
<organism evidence="3 4">
    <name type="scientific">Apiotrichum porosum</name>
    <dbReference type="NCBI Taxonomy" id="105984"/>
    <lineage>
        <taxon>Eukaryota</taxon>
        <taxon>Fungi</taxon>
        <taxon>Dikarya</taxon>
        <taxon>Basidiomycota</taxon>
        <taxon>Agaricomycotina</taxon>
        <taxon>Tremellomycetes</taxon>
        <taxon>Trichosporonales</taxon>
        <taxon>Trichosporonaceae</taxon>
        <taxon>Apiotrichum</taxon>
    </lineage>
</organism>
<accession>A0A427XDI2</accession>
<dbReference type="InterPro" id="IPR023631">
    <property type="entry name" value="Amidase_dom"/>
</dbReference>
<dbReference type="EMBL" id="RSCE01000019">
    <property type="protein sequence ID" value="RSH76915.1"/>
    <property type="molecule type" value="Genomic_DNA"/>
</dbReference>
<dbReference type="OrthoDB" id="5423360at2759"/>
<evidence type="ECO:0000313" key="4">
    <source>
        <dbReference type="Proteomes" id="UP000279236"/>
    </source>
</evidence>
<evidence type="ECO:0000313" key="3">
    <source>
        <dbReference type="EMBL" id="RSH76915.1"/>
    </source>
</evidence>
<dbReference type="Proteomes" id="UP000279236">
    <property type="component" value="Unassembled WGS sequence"/>
</dbReference>
<dbReference type="RefSeq" id="XP_028472062.1">
    <property type="nucleotide sequence ID" value="XM_028619489.1"/>
</dbReference>
<dbReference type="PANTHER" id="PTHR11895:SF151">
    <property type="entry name" value="GLUTAMYL-TRNA(GLN) AMIDOTRANSFERASE SUBUNIT A"/>
    <property type="match status" value="1"/>
</dbReference>
<dbReference type="PANTHER" id="PTHR11895">
    <property type="entry name" value="TRANSAMIDASE"/>
    <property type="match status" value="1"/>
</dbReference>
<protein>
    <recommendedName>
        <fullName evidence="2">Amidase domain-containing protein</fullName>
    </recommendedName>
</protein>
<dbReference type="InterPro" id="IPR036928">
    <property type="entry name" value="AS_sf"/>
</dbReference>
<dbReference type="Pfam" id="PF01425">
    <property type="entry name" value="Amidase"/>
    <property type="match status" value="1"/>
</dbReference>
<name>A0A427XDI2_9TREE</name>
<proteinExistence type="predicted"/>
<reference evidence="3 4" key="1">
    <citation type="submission" date="2018-11" db="EMBL/GenBank/DDBJ databases">
        <title>Genome sequence of Apiotrichum porosum DSM 27194.</title>
        <authorList>
            <person name="Aliyu H."/>
            <person name="Gorte O."/>
            <person name="Ochsenreither K."/>
        </authorList>
    </citation>
    <scope>NUCLEOTIDE SEQUENCE [LARGE SCALE GENOMIC DNA]</scope>
    <source>
        <strain evidence="3 4">DSM 27194</strain>
    </source>
</reference>